<reference evidence="1" key="1">
    <citation type="submission" date="2018-11" db="EMBL/GenBank/DDBJ databases">
        <authorList>
            <consortium name="Pathogen Informatics"/>
        </authorList>
    </citation>
    <scope>NUCLEOTIDE SEQUENCE</scope>
</reference>
<organism evidence="1 2">
    <name type="scientific">Protopolystoma xenopodis</name>
    <dbReference type="NCBI Taxonomy" id="117903"/>
    <lineage>
        <taxon>Eukaryota</taxon>
        <taxon>Metazoa</taxon>
        <taxon>Spiralia</taxon>
        <taxon>Lophotrochozoa</taxon>
        <taxon>Platyhelminthes</taxon>
        <taxon>Monogenea</taxon>
        <taxon>Polyopisthocotylea</taxon>
        <taxon>Polystomatidea</taxon>
        <taxon>Polystomatidae</taxon>
        <taxon>Protopolystoma</taxon>
    </lineage>
</organism>
<proteinExistence type="predicted"/>
<dbReference type="PROSITE" id="PS51257">
    <property type="entry name" value="PROKAR_LIPOPROTEIN"/>
    <property type="match status" value="1"/>
</dbReference>
<evidence type="ECO:0000313" key="2">
    <source>
        <dbReference type="Proteomes" id="UP000784294"/>
    </source>
</evidence>
<comment type="caution">
    <text evidence="1">The sequence shown here is derived from an EMBL/GenBank/DDBJ whole genome shotgun (WGS) entry which is preliminary data.</text>
</comment>
<accession>A0A3S5BZS9</accession>
<protein>
    <submittedName>
        <fullName evidence="1">Uncharacterized protein</fullName>
    </submittedName>
</protein>
<gene>
    <name evidence="1" type="ORF">PXEA_LOCUS19920</name>
</gene>
<keyword evidence="2" id="KW-1185">Reference proteome</keyword>
<evidence type="ECO:0000313" key="1">
    <source>
        <dbReference type="EMBL" id="VEL26480.1"/>
    </source>
</evidence>
<name>A0A3S5BZS9_9PLAT</name>
<dbReference type="Proteomes" id="UP000784294">
    <property type="component" value="Unassembled WGS sequence"/>
</dbReference>
<dbReference type="EMBL" id="CAAALY010080570">
    <property type="protein sequence ID" value="VEL26480.1"/>
    <property type="molecule type" value="Genomic_DNA"/>
</dbReference>
<dbReference type="AlphaFoldDB" id="A0A3S5BZS9"/>
<sequence length="124" mass="14230">MSERHRRVVPSSLTLIQSTNGMCIFASSCEPGFTRYMCTHIQQSGHWVMNGSRPTSIKWSRLDERFQTHHLADRTHLSSPVRACPSLKHTVLPFGTMAGLRRSHTHTYTQTFITLCWTSVFPRI</sequence>